<name>A0A1M6WII4_9BRAD</name>
<keyword evidence="1" id="KW-0732">Signal</keyword>
<organism evidence="2 3">
    <name type="scientific">Bradyrhizobium lablabi</name>
    <dbReference type="NCBI Taxonomy" id="722472"/>
    <lineage>
        <taxon>Bacteria</taxon>
        <taxon>Pseudomonadati</taxon>
        <taxon>Pseudomonadota</taxon>
        <taxon>Alphaproteobacteria</taxon>
        <taxon>Hyphomicrobiales</taxon>
        <taxon>Nitrobacteraceae</taxon>
        <taxon>Bradyrhizobium</taxon>
    </lineage>
</organism>
<protein>
    <submittedName>
        <fullName evidence="2">Uncharacterized protein</fullName>
    </submittedName>
</protein>
<evidence type="ECO:0000313" key="2">
    <source>
        <dbReference type="EMBL" id="SEC83485.1"/>
    </source>
</evidence>
<dbReference type="EMBL" id="FNTI01000001">
    <property type="protein sequence ID" value="SEC83485.1"/>
    <property type="molecule type" value="Genomic_DNA"/>
</dbReference>
<feature type="chain" id="PRO_5030031547" evidence="1">
    <location>
        <begin position="34"/>
        <end position="87"/>
    </location>
</feature>
<gene>
    <name evidence="2" type="ORF">SAMN05444171_2370</name>
</gene>
<evidence type="ECO:0000313" key="3">
    <source>
        <dbReference type="Proteomes" id="UP000183208"/>
    </source>
</evidence>
<dbReference type="AlphaFoldDB" id="A0A1M6WII4"/>
<sequence length="87" mass="9582">MTERRTMMQTKMKFASIGAAAFAATAFATPALAQAVINDPGYCAQFYPNANCQNLGAGNPYTNGGYWQNDNASVEPRLHRHYRVHRG</sequence>
<proteinExistence type="predicted"/>
<reference evidence="2 3" key="1">
    <citation type="submission" date="2016-10" db="EMBL/GenBank/DDBJ databases">
        <authorList>
            <person name="de Groot N.N."/>
        </authorList>
    </citation>
    <scope>NUCLEOTIDE SEQUENCE [LARGE SCALE GENOMIC DNA]</scope>
    <source>
        <strain evidence="2 3">GAS522</strain>
    </source>
</reference>
<accession>A0A1M6WII4</accession>
<dbReference type="Proteomes" id="UP000183208">
    <property type="component" value="Unassembled WGS sequence"/>
</dbReference>
<feature type="signal peptide" evidence="1">
    <location>
        <begin position="1"/>
        <end position="33"/>
    </location>
</feature>
<evidence type="ECO:0000256" key="1">
    <source>
        <dbReference type="SAM" id="SignalP"/>
    </source>
</evidence>